<dbReference type="WBParaSite" id="HPBE_0001618401-mRNA-1">
    <property type="protein sequence ID" value="HPBE_0001618401-mRNA-1"/>
    <property type="gene ID" value="HPBE_0001618401"/>
</dbReference>
<accession>A0A3P8A1C5</accession>
<keyword evidence="3" id="KW-1185">Reference proteome</keyword>
<evidence type="ECO:0000313" key="2">
    <source>
        <dbReference type="EMBL" id="VDP05201.1"/>
    </source>
</evidence>
<dbReference type="Proteomes" id="UP000050761">
    <property type="component" value="Unassembled WGS sequence"/>
</dbReference>
<evidence type="ECO:0000313" key="3">
    <source>
        <dbReference type="Proteomes" id="UP000050761"/>
    </source>
</evidence>
<dbReference type="AlphaFoldDB" id="A0A183G3Z2"/>
<proteinExistence type="predicted"/>
<feature type="signal peptide" evidence="1">
    <location>
        <begin position="1"/>
        <end position="22"/>
    </location>
</feature>
<sequence length="97" mass="10965">MVLLITWTVLPVLLCLTGLAAADIEDNAEFLFENAKICGDPFADPIWIPTLDLCKIQCDKETEYCVESEELKQMCKKSTCNCFWTVANDDDKCKHSI</sequence>
<reference evidence="4" key="2">
    <citation type="submission" date="2019-09" db="UniProtKB">
        <authorList>
            <consortium name="WormBaseParasite"/>
        </authorList>
    </citation>
    <scope>IDENTIFICATION</scope>
</reference>
<accession>A0A183G3Z2</accession>
<name>A0A183G3Z2_HELPZ</name>
<evidence type="ECO:0000313" key="4">
    <source>
        <dbReference type="WBParaSite" id="HPBE_0001618401-mRNA-1"/>
    </source>
</evidence>
<evidence type="ECO:0000256" key="1">
    <source>
        <dbReference type="SAM" id="SignalP"/>
    </source>
</evidence>
<dbReference type="EMBL" id="UZAH01029277">
    <property type="protein sequence ID" value="VDP05201.1"/>
    <property type="molecule type" value="Genomic_DNA"/>
</dbReference>
<gene>
    <name evidence="2" type="ORF">HPBE_LOCUS16183</name>
</gene>
<reference evidence="2 3" key="1">
    <citation type="submission" date="2018-11" db="EMBL/GenBank/DDBJ databases">
        <authorList>
            <consortium name="Pathogen Informatics"/>
        </authorList>
    </citation>
    <scope>NUCLEOTIDE SEQUENCE [LARGE SCALE GENOMIC DNA]</scope>
</reference>
<protein>
    <submittedName>
        <fullName evidence="4">TIL domain-containing protein</fullName>
    </submittedName>
</protein>
<dbReference type="OrthoDB" id="5819629at2759"/>
<keyword evidence="1" id="KW-0732">Signal</keyword>
<feature type="chain" id="PRO_5044551852" evidence="1">
    <location>
        <begin position="23"/>
        <end position="97"/>
    </location>
</feature>
<organism evidence="3 4">
    <name type="scientific">Heligmosomoides polygyrus</name>
    <name type="common">Parasitic roundworm</name>
    <dbReference type="NCBI Taxonomy" id="6339"/>
    <lineage>
        <taxon>Eukaryota</taxon>
        <taxon>Metazoa</taxon>
        <taxon>Ecdysozoa</taxon>
        <taxon>Nematoda</taxon>
        <taxon>Chromadorea</taxon>
        <taxon>Rhabditida</taxon>
        <taxon>Rhabditina</taxon>
        <taxon>Rhabditomorpha</taxon>
        <taxon>Strongyloidea</taxon>
        <taxon>Heligmosomidae</taxon>
        <taxon>Heligmosomoides</taxon>
    </lineage>
</organism>